<keyword evidence="3" id="KW-1185">Reference proteome</keyword>
<reference evidence="2 3" key="1">
    <citation type="journal article" date="2010" name="J. Bacteriol.">
        <title>The genome of the amoeba symbiont 'Candidatus Amoebophilus asiaticus' reveals common mechanisms for host cell interaction among amoeba-associated bacteria.</title>
        <authorList>
            <person name="Schmitz-Esser S."/>
            <person name="Tischler P."/>
            <person name="Arnold R."/>
            <person name="Montanaro J."/>
            <person name="Wagner M."/>
            <person name="Rattei T."/>
            <person name="Horn M."/>
        </authorList>
    </citation>
    <scope>NUCLEOTIDE SEQUENCE [LARGE SCALE GENOMIC DNA]</scope>
    <source>
        <strain evidence="2 3">5a2</strain>
    </source>
</reference>
<dbReference type="AlphaFoldDB" id="B3ESE0"/>
<feature type="signal peptide" evidence="1">
    <location>
        <begin position="1"/>
        <end position="21"/>
    </location>
</feature>
<dbReference type="EMBL" id="CP001102">
    <property type="protein sequence ID" value="ACE06142.1"/>
    <property type="molecule type" value="Genomic_DNA"/>
</dbReference>
<dbReference type="Proteomes" id="UP000001227">
    <property type="component" value="Chromosome"/>
</dbReference>
<gene>
    <name evidence="2" type="ordered locus">Aasi_0761</name>
</gene>
<keyword evidence="1" id="KW-0732">Signal</keyword>
<accession>B3ESE0</accession>
<evidence type="ECO:0000256" key="1">
    <source>
        <dbReference type="SAM" id="SignalP"/>
    </source>
</evidence>
<sequence>MLKNNYILFLIVLYFSGHAHAASGEVYQKKLIEKVFIFDRYGSPYIGSSILMSTRTLLNELEDYLIPEKNAKELLRVLLAIW</sequence>
<dbReference type="HOGENOM" id="CLU_2550869_0_0_10"/>
<proteinExistence type="predicted"/>
<feature type="chain" id="PRO_5002788009" evidence="1">
    <location>
        <begin position="22"/>
        <end position="82"/>
    </location>
</feature>
<evidence type="ECO:0000313" key="2">
    <source>
        <dbReference type="EMBL" id="ACE06142.1"/>
    </source>
</evidence>
<name>B3ESE0_AMOA5</name>
<protein>
    <submittedName>
        <fullName evidence="2">Uncharacterized protein</fullName>
    </submittedName>
</protein>
<evidence type="ECO:0000313" key="3">
    <source>
        <dbReference type="Proteomes" id="UP000001227"/>
    </source>
</evidence>
<organism evidence="2 3">
    <name type="scientific">Amoebophilus asiaticus (strain 5a2)</name>
    <dbReference type="NCBI Taxonomy" id="452471"/>
    <lineage>
        <taxon>Bacteria</taxon>
        <taxon>Pseudomonadati</taxon>
        <taxon>Bacteroidota</taxon>
        <taxon>Cytophagia</taxon>
        <taxon>Cytophagales</taxon>
        <taxon>Amoebophilaceae</taxon>
        <taxon>Candidatus Amoebophilus</taxon>
    </lineage>
</organism>
<dbReference type="KEGG" id="aas:Aasi_0761"/>